<evidence type="ECO:0000256" key="4">
    <source>
        <dbReference type="SAM" id="SignalP"/>
    </source>
</evidence>
<dbReference type="AlphaFoldDB" id="A0AAN9RNC3"/>
<evidence type="ECO:0000256" key="1">
    <source>
        <dbReference type="ARBA" id="ARBA00022729"/>
    </source>
</evidence>
<feature type="signal peptide" evidence="4">
    <location>
        <begin position="1"/>
        <end position="22"/>
    </location>
</feature>
<comment type="similarity">
    <text evidence="3">Belongs to the PMEI family.</text>
</comment>
<keyword evidence="2" id="KW-1015">Disulfide bond</keyword>
<dbReference type="Gene3D" id="1.20.140.40">
    <property type="entry name" value="Invertase/pectin methylesterase inhibitor family protein"/>
    <property type="match status" value="1"/>
</dbReference>
<keyword evidence="1 4" id="KW-0732">Signal</keyword>
<evidence type="ECO:0000259" key="5">
    <source>
        <dbReference type="SMART" id="SM00856"/>
    </source>
</evidence>
<dbReference type="PANTHER" id="PTHR36710">
    <property type="entry name" value="PECTINESTERASE INHIBITOR-LIKE"/>
    <property type="match status" value="1"/>
</dbReference>
<accession>A0AAN9RNC3</accession>
<organism evidence="6 7">
    <name type="scientific">Phaseolus coccineus</name>
    <name type="common">Scarlet runner bean</name>
    <name type="synonym">Phaseolus multiflorus</name>
    <dbReference type="NCBI Taxonomy" id="3886"/>
    <lineage>
        <taxon>Eukaryota</taxon>
        <taxon>Viridiplantae</taxon>
        <taxon>Streptophyta</taxon>
        <taxon>Embryophyta</taxon>
        <taxon>Tracheophyta</taxon>
        <taxon>Spermatophyta</taxon>
        <taxon>Magnoliopsida</taxon>
        <taxon>eudicotyledons</taxon>
        <taxon>Gunneridae</taxon>
        <taxon>Pentapetalae</taxon>
        <taxon>rosids</taxon>
        <taxon>fabids</taxon>
        <taxon>Fabales</taxon>
        <taxon>Fabaceae</taxon>
        <taxon>Papilionoideae</taxon>
        <taxon>50 kb inversion clade</taxon>
        <taxon>NPAAA clade</taxon>
        <taxon>indigoferoid/millettioid clade</taxon>
        <taxon>Phaseoleae</taxon>
        <taxon>Phaseolus</taxon>
    </lineage>
</organism>
<dbReference type="PANTHER" id="PTHR36710:SF18">
    <property type="entry name" value="PECTINESTERASE INHIBITOR 5-RELATED"/>
    <property type="match status" value="1"/>
</dbReference>
<dbReference type="InterPro" id="IPR035513">
    <property type="entry name" value="Invertase/methylesterase_inhib"/>
</dbReference>
<dbReference type="InterPro" id="IPR052421">
    <property type="entry name" value="PCW_Enzyme_Inhibitor"/>
</dbReference>
<name>A0AAN9RNC3_PHACN</name>
<reference evidence="6 7" key="1">
    <citation type="submission" date="2024-01" db="EMBL/GenBank/DDBJ databases">
        <title>The genomes of 5 underutilized Papilionoideae crops provide insights into root nodulation and disease resistanc.</title>
        <authorList>
            <person name="Jiang F."/>
        </authorList>
    </citation>
    <scope>NUCLEOTIDE SEQUENCE [LARGE SCALE GENOMIC DNA]</scope>
    <source>
        <strain evidence="6">JINMINGXINNONG_FW02</strain>
        <tissue evidence="6">Leaves</tissue>
    </source>
</reference>
<dbReference type="EMBL" id="JAYMYR010000002">
    <property type="protein sequence ID" value="KAK7379056.1"/>
    <property type="molecule type" value="Genomic_DNA"/>
</dbReference>
<evidence type="ECO:0000256" key="3">
    <source>
        <dbReference type="ARBA" id="ARBA00038471"/>
    </source>
</evidence>
<proteinExistence type="inferred from homology"/>
<dbReference type="NCBIfam" id="TIGR01614">
    <property type="entry name" value="PME_inhib"/>
    <property type="match status" value="1"/>
</dbReference>
<comment type="caution">
    <text evidence="6">The sequence shown here is derived from an EMBL/GenBank/DDBJ whole genome shotgun (WGS) entry which is preliminary data.</text>
</comment>
<dbReference type="SMART" id="SM00856">
    <property type="entry name" value="PMEI"/>
    <property type="match status" value="1"/>
</dbReference>
<gene>
    <name evidence="6" type="ORF">VNO80_04509</name>
</gene>
<dbReference type="InterPro" id="IPR006501">
    <property type="entry name" value="Pectinesterase_inhib_dom"/>
</dbReference>
<evidence type="ECO:0000313" key="6">
    <source>
        <dbReference type="EMBL" id="KAK7379056.1"/>
    </source>
</evidence>
<dbReference type="CDD" id="cd15800">
    <property type="entry name" value="PMEI-like_2"/>
    <property type="match status" value="1"/>
</dbReference>
<protein>
    <recommendedName>
        <fullName evidence="5">Pectinesterase inhibitor domain-containing protein</fullName>
    </recommendedName>
</protein>
<keyword evidence="7" id="KW-1185">Reference proteome</keyword>
<dbReference type="GO" id="GO:0004857">
    <property type="term" value="F:enzyme inhibitor activity"/>
    <property type="evidence" value="ECO:0007669"/>
    <property type="project" value="InterPro"/>
</dbReference>
<feature type="chain" id="PRO_5042911363" description="Pectinesterase inhibitor domain-containing protein" evidence="4">
    <location>
        <begin position="23"/>
        <end position="237"/>
    </location>
</feature>
<evidence type="ECO:0000313" key="7">
    <source>
        <dbReference type="Proteomes" id="UP001374584"/>
    </source>
</evidence>
<sequence>MGFNKNLLFPAVFLSSLLSTHAVTDAPSPSPSSYQILYKHTNFLSIQSNALNSLLKPSSEILDFCKDTENPTLCSETIAPFMQGIFDPIKALETEMDATLNQSKKVSNLISEALTNPNTDERARGALDICKSQYKSIGQTVKEAVELLNQQNVVDAYYKFSSVISDQSTCEDAFAESHGVTIPFADDSLRVFQLGGNCLAIMDGMVNNRIHFLGSSNSKYGSFRRISSSCSGSGFGL</sequence>
<dbReference type="Pfam" id="PF04043">
    <property type="entry name" value="PMEI"/>
    <property type="match status" value="1"/>
</dbReference>
<dbReference type="FunFam" id="1.20.140.40:FF:000003">
    <property type="entry name" value="Invertase/pectin methylesterase inhibitor family protein"/>
    <property type="match status" value="1"/>
</dbReference>
<dbReference type="SUPFAM" id="SSF101148">
    <property type="entry name" value="Plant invertase/pectin methylesterase inhibitor"/>
    <property type="match status" value="1"/>
</dbReference>
<evidence type="ECO:0000256" key="2">
    <source>
        <dbReference type="ARBA" id="ARBA00023157"/>
    </source>
</evidence>
<feature type="domain" description="Pectinesterase inhibitor" evidence="5">
    <location>
        <begin position="56"/>
        <end position="201"/>
    </location>
</feature>
<dbReference type="Proteomes" id="UP001374584">
    <property type="component" value="Unassembled WGS sequence"/>
</dbReference>